<protein>
    <submittedName>
        <fullName evidence="2">1-acyl-sn-glycerol-3-phosphate acyltransferase</fullName>
    </submittedName>
</protein>
<accession>A0ABY6A7U0</accession>
<dbReference type="EMBL" id="CP054475">
    <property type="protein sequence ID" value="UXD87021.1"/>
    <property type="molecule type" value="Genomic_DNA"/>
</dbReference>
<evidence type="ECO:0000313" key="2">
    <source>
        <dbReference type="EMBL" id="UXD87021.1"/>
    </source>
</evidence>
<sequence>MQDQYSDIRPYHDDEVRDVIQRLSRARTLQHALVKYRFPALPSWLRQTVLPLAGWYLRRRTAQIETVEAFQRWLAPWIERLLQASTDDIVVRGLEHLSADKSYLWISNHKDIAMDPTLINYSLHHAGWPTSRIAIGDNLLGHPDVADIMRLNKSFVVKRSIANKREKLRELQKLSAYIRSSLESGHSVWIAQREGRAKDGIDRTDTAVLKMLALNGRERGEDFTATMTAMCPVPVSIQYEWDPCDVQKAQELLTRAETGRYEKSDDEDTRSILLGLTGAKGRIYVDFGRPLSAAELTSADSMAQAVDLQLQQMYEILPVQRAALSLLQQEFSQAVGADAGEFDSASHAKLLQRMEGLEPPVRQRLLQTYAAPLLQQLAATDRAQSGSLE</sequence>
<organism evidence="2 3">
    <name type="scientific">Thalassolituus hydrocarboniclasticus</name>
    <dbReference type="NCBI Taxonomy" id="2742796"/>
    <lineage>
        <taxon>Bacteria</taxon>
        <taxon>Pseudomonadati</taxon>
        <taxon>Pseudomonadota</taxon>
        <taxon>Gammaproteobacteria</taxon>
        <taxon>Oceanospirillales</taxon>
        <taxon>Oceanospirillaceae</taxon>
        <taxon>Thalassolituus</taxon>
    </lineage>
</organism>
<dbReference type="Proteomes" id="UP001065322">
    <property type="component" value="Chromosome"/>
</dbReference>
<dbReference type="InterPro" id="IPR002123">
    <property type="entry name" value="Plipid/glycerol_acylTrfase"/>
</dbReference>
<evidence type="ECO:0000259" key="1">
    <source>
        <dbReference type="Pfam" id="PF01553"/>
    </source>
</evidence>
<keyword evidence="2" id="KW-0808">Transferase</keyword>
<keyword evidence="2" id="KW-0012">Acyltransferase</keyword>
<reference evidence="3" key="1">
    <citation type="submission" date="2020-06" db="EMBL/GenBank/DDBJ databases">
        <title>Thalassolituus marinus alknpb1M-1, a hydrocarbon-degrading bacterium isolated from the deep-sea overlying water using an in-situ strategy from the South China Sea basin.</title>
        <authorList>
            <person name="Dong C."/>
            <person name="Chen Y."/>
            <person name="Shao Z."/>
        </authorList>
    </citation>
    <scope>NUCLEOTIDE SEQUENCE [LARGE SCALE GENOMIC DNA]</scope>
    <source>
        <strain evidence="3">alknpb1M-1</strain>
    </source>
</reference>
<dbReference type="GO" id="GO:0016746">
    <property type="term" value="F:acyltransferase activity"/>
    <property type="evidence" value="ECO:0007669"/>
    <property type="project" value="UniProtKB-KW"/>
</dbReference>
<dbReference type="PANTHER" id="PTHR30068">
    <property type="entry name" value="URONATE ISOMERASE"/>
    <property type="match status" value="1"/>
</dbReference>
<name>A0ABY6A7U0_9GAMM</name>
<dbReference type="SUPFAM" id="SSF69593">
    <property type="entry name" value="Glycerol-3-phosphate (1)-acyltransferase"/>
    <property type="match status" value="1"/>
</dbReference>
<feature type="domain" description="Phospholipid/glycerol acyltransferase" evidence="1">
    <location>
        <begin position="89"/>
        <end position="191"/>
    </location>
</feature>
<proteinExistence type="predicted"/>
<dbReference type="RefSeq" id="WP_260998935.1">
    <property type="nucleotide sequence ID" value="NZ_CP054475.1"/>
</dbReference>
<keyword evidence="3" id="KW-1185">Reference proteome</keyword>
<evidence type="ECO:0000313" key="3">
    <source>
        <dbReference type="Proteomes" id="UP001065322"/>
    </source>
</evidence>
<dbReference type="PANTHER" id="PTHR30068:SF3">
    <property type="entry name" value="PHOSPHOLIPID_GLYCEROL ACYLTRANSFERASE DOMAIN-CONTAINING PROTEIN"/>
    <property type="match status" value="1"/>
</dbReference>
<gene>
    <name evidence="2" type="ORF">HUF19_06000</name>
</gene>
<dbReference type="Pfam" id="PF01553">
    <property type="entry name" value="Acyltransferase"/>
    <property type="match status" value="1"/>
</dbReference>